<keyword evidence="5" id="KW-1185">Reference proteome</keyword>
<dbReference type="SUPFAM" id="SSF46934">
    <property type="entry name" value="UBA-like"/>
    <property type="match status" value="1"/>
</dbReference>
<reference evidence="4 5" key="1">
    <citation type="journal article" date="2021" name="Elife">
        <title>Chloroplast acquisition without the gene transfer in kleptoplastic sea slugs, Plakobranchus ocellatus.</title>
        <authorList>
            <person name="Maeda T."/>
            <person name="Takahashi S."/>
            <person name="Yoshida T."/>
            <person name="Shimamura S."/>
            <person name="Takaki Y."/>
            <person name="Nagai Y."/>
            <person name="Toyoda A."/>
            <person name="Suzuki Y."/>
            <person name="Arimoto A."/>
            <person name="Ishii H."/>
            <person name="Satoh N."/>
            <person name="Nishiyama T."/>
            <person name="Hasebe M."/>
            <person name="Maruyama T."/>
            <person name="Minagawa J."/>
            <person name="Obokata J."/>
            <person name="Shigenobu S."/>
        </authorList>
    </citation>
    <scope>NUCLEOTIDE SEQUENCE [LARGE SCALE GENOMIC DNA]</scope>
</reference>
<dbReference type="InterPro" id="IPR005173">
    <property type="entry name" value="DMA"/>
</dbReference>
<feature type="region of interest" description="Disordered" evidence="2">
    <location>
        <begin position="191"/>
        <end position="218"/>
    </location>
</feature>
<accession>A0AAV4I648</accession>
<name>A0AAV4I648_9GAST</name>
<sequence length="364" mass="36908">MADTTLIPHGLGTLVSEMAKKPRRHTDSDAIPGSERASPVATDSPPLDSVTSYAGSPGIRTPTPNREGFNYSPKPRHEGRTSSPSSPAHYRGSVPGQDISLTPPGLGAMTPGKGLAPHPSHLAPAALALEEAMLSSGLGGKRAAPVETLCRVFPHIKRNVLQLVLQSCGHDLVQAIEQILNTHGASSGGTLTHPATSLSDSLPFSSSSTSGNHLPTSTSFPLGPMGMSAAALGALAIQGQSNGISPPGGFFPQSYLSSGTVPSLGGSATFKSAFSPISAPPAAHLNSIRYSYGTMSGSRAGSMAAALGFPYPPLLPSLALGTGYGYSQLGAASKNLHYAVGCSCCPTKPFSSPTGDKAAGCIGE</sequence>
<protein>
    <submittedName>
        <fullName evidence="4">Doublesex- and mab-3-related transcription factor A2-like</fullName>
    </submittedName>
</protein>
<feature type="compositionally biased region" description="Low complexity" evidence="2">
    <location>
        <begin position="196"/>
        <end position="210"/>
    </location>
</feature>
<dbReference type="Gene3D" id="1.10.8.10">
    <property type="entry name" value="DNA helicase RuvA subunit, C-terminal domain"/>
    <property type="match status" value="1"/>
</dbReference>
<dbReference type="EMBL" id="BMAT01009383">
    <property type="protein sequence ID" value="GFS05365.1"/>
    <property type="molecule type" value="Genomic_DNA"/>
</dbReference>
<dbReference type="CDD" id="cd14370">
    <property type="entry name" value="CUE_DMA"/>
    <property type="match status" value="1"/>
</dbReference>
<dbReference type="Proteomes" id="UP000762676">
    <property type="component" value="Unassembled WGS sequence"/>
</dbReference>
<organism evidence="4 5">
    <name type="scientific">Elysia marginata</name>
    <dbReference type="NCBI Taxonomy" id="1093978"/>
    <lineage>
        <taxon>Eukaryota</taxon>
        <taxon>Metazoa</taxon>
        <taxon>Spiralia</taxon>
        <taxon>Lophotrochozoa</taxon>
        <taxon>Mollusca</taxon>
        <taxon>Gastropoda</taxon>
        <taxon>Heterobranchia</taxon>
        <taxon>Euthyneura</taxon>
        <taxon>Panpulmonata</taxon>
        <taxon>Sacoglossa</taxon>
        <taxon>Placobranchoidea</taxon>
        <taxon>Plakobranchidae</taxon>
        <taxon>Elysia</taxon>
    </lineage>
</organism>
<evidence type="ECO:0000313" key="4">
    <source>
        <dbReference type="EMBL" id="GFS05365.1"/>
    </source>
</evidence>
<proteinExistence type="inferred from homology"/>
<comment type="caution">
    <text evidence="4">The sequence shown here is derived from an EMBL/GenBank/DDBJ whole genome shotgun (WGS) entry which is preliminary data.</text>
</comment>
<evidence type="ECO:0000259" key="3">
    <source>
        <dbReference type="Pfam" id="PF03474"/>
    </source>
</evidence>
<feature type="domain" description="DMA" evidence="3">
    <location>
        <begin position="145"/>
        <end position="179"/>
    </location>
</feature>
<evidence type="ECO:0000256" key="1">
    <source>
        <dbReference type="ARBA" id="ARBA00006834"/>
    </source>
</evidence>
<evidence type="ECO:0000256" key="2">
    <source>
        <dbReference type="SAM" id="MobiDB-lite"/>
    </source>
</evidence>
<gene>
    <name evidence="4" type="ORF">ElyMa_004680000</name>
</gene>
<evidence type="ECO:0000313" key="5">
    <source>
        <dbReference type="Proteomes" id="UP000762676"/>
    </source>
</evidence>
<feature type="region of interest" description="Disordered" evidence="2">
    <location>
        <begin position="1"/>
        <end position="112"/>
    </location>
</feature>
<comment type="similarity">
    <text evidence="1">Belongs to the DMRT family.</text>
</comment>
<dbReference type="Pfam" id="PF03474">
    <property type="entry name" value="DMA"/>
    <property type="match status" value="1"/>
</dbReference>
<dbReference type="AlphaFoldDB" id="A0AAV4I648"/>
<dbReference type="InterPro" id="IPR009060">
    <property type="entry name" value="UBA-like_sf"/>
</dbReference>